<feature type="region of interest" description="Disordered" evidence="1">
    <location>
        <begin position="78"/>
        <end position="100"/>
    </location>
</feature>
<feature type="domain" description="DUF2382" evidence="2">
    <location>
        <begin position="158"/>
        <end position="271"/>
    </location>
</feature>
<reference evidence="5" key="1">
    <citation type="journal article" date="2019" name="Int. J. Syst. Evol. Microbiol.">
        <title>The Global Catalogue of Microorganisms (GCM) 10K type strain sequencing project: providing services to taxonomists for standard genome sequencing and annotation.</title>
        <authorList>
            <consortium name="The Broad Institute Genomics Platform"/>
            <consortium name="The Broad Institute Genome Sequencing Center for Infectious Disease"/>
            <person name="Wu L."/>
            <person name="Ma J."/>
        </authorList>
    </citation>
    <scope>NUCLEOTIDE SEQUENCE [LARGE SCALE GENOMIC DNA]</scope>
    <source>
        <strain evidence="5">CCUG 56756</strain>
    </source>
</reference>
<dbReference type="RefSeq" id="WP_144840319.1">
    <property type="nucleotide sequence ID" value="NZ_JBHTKI010000007.1"/>
</dbReference>
<keyword evidence="5" id="KW-1185">Reference proteome</keyword>
<evidence type="ECO:0000259" key="2">
    <source>
        <dbReference type="Pfam" id="PF09557"/>
    </source>
</evidence>
<evidence type="ECO:0000259" key="3">
    <source>
        <dbReference type="Pfam" id="PF11181"/>
    </source>
</evidence>
<feature type="compositionally biased region" description="Basic and acidic residues" evidence="1">
    <location>
        <begin position="142"/>
        <end position="155"/>
    </location>
</feature>
<dbReference type="Pfam" id="PF09557">
    <property type="entry name" value="DUF2382"/>
    <property type="match status" value="1"/>
</dbReference>
<dbReference type="PANTHER" id="PTHR38463">
    <property type="entry name" value="STRESS RESPONSE PROTEIN YSNF"/>
    <property type="match status" value="1"/>
</dbReference>
<comment type="caution">
    <text evidence="4">The sequence shown here is derived from an EMBL/GenBank/DDBJ whole genome shotgun (WGS) entry which is preliminary data.</text>
</comment>
<feature type="compositionally biased region" description="Gly residues" evidence="1">
    <location>
        <begin position="122"/>
        <end position="132"/>
    </location>
</feature>
<proteinExistence type="predicted"/>
<dbReference type="Pfam" id="PF11181">
    <property type="entry name" value="YflT"/>
    <property type="match status" value="1"/>
</dbReference>
<evidence type="ECO:0000256" key="1">
    <source>
        <dbReference type="SAM" id="MobiDB-lite"/>
    </source>
</evidence>
<name>A0ABW3L886_9BACL</name>
<evidence type="ECO:0000313" key="5">
    <source>
        <dbReference type="Proteomes" id="UP001597109"/>
    </source>
</evidence>
<protein>
    <submittedName>
        <fullName evidence="4">YsnF/AvaK domain-containing protein</fullName>
    </submittedName>
</protein>
<feature type="domain" description="General stress protein 17M-like" evidence="3">
    <location>
        <begin position="10"/>
        <end position="105"/>
    </location>
</feature>
<gene>
    <name evidence="4" type="ORF">ACFQ1X_03950</name>
</gene>
<feature type="region of interest" description="Disordered" evidence="1">
    <location>
        <begin position="249"/>
        <end position="295"/>
    </location>
</feature>
<feature type="compositionally biased region" description="Basic and acidic residues" evidence="1">
    <location>
        <begin position="255"/>
        <end position="295"/>
    </location>
</feature>
<dbReference type="NCBIfam" id="TIGR02271">
    <property type="entry name" value="YsnF/AvaK domain"/>
    <property type="match status" value="1"/>
</dbReference>
<feature type="compositionally biased region" description="Basic and acidic residues" evidence="1">
    <location>
        <begin position="215"/>
        <end position="232"/>
    </location>
</feature>
<dbReference type="PANTHER" id="PTHR38463:SF1">
    <property type="entry name" value="STRESS RESPONSE PROTEIN YSNF"/>
    <property type="match status" value="1"/>
</dbReference>
<feature type="region of interest" description="Disordered" evidence="1">
    <location>
        <begin position="121"/>
        <end position="155"/>
    </location>
</feature>
<sequence length="295" mass="33428">MKNNNNNDKLVGTFELQAQVYNKIEELKEQGYREEDMYVVAKNGADIDTLQDKTRTNITSSDQDSDWKDKFTNLFSSDDTERSSYRNVSDDRNQSSDYNSHVENGRILLYVDRDFGSRSGTFGTGSTTGAGGDLSRSNTSDLGRDNTSDLDRGNEESMKLHEERLNVDKERVQTGEVNVGKHVVEEEQSVDVPVQREEVYVERRPVNDETGTGTTDRDGLGEKDSIHVDVNEERLNVSKDEVVGEEIVVGKRKVKDTEHVSETVRREEADVDEGTNKSRNKDNDLFDDDDRKRGL</sequence>
<accession>A0ABW3L886</accession>
<dbReference type="InterPro" id="IPR052967">
    <property type="entry name" value="Stress_Response_Assoc"/>
</dbReference>
<feature type="region of interest" description="Disordered" evidence="1">
    <location>
        <begin position="205"/>
        <end position="232"/>
    </location>
</feature>
<evidence type="ECO:0000313" key="4">
    <source>
        <dbReference type="EMBL" id="MFD1030574.1"/>
    </source>
</evidence>
<feature type="compositionally biased region" description="Basic and acidic residues" evidence="1">
    <location>
        <begin position="79"/>
        <end position="94"/>
    </location>
</feature>
<organism evidence="4 5">
    <name type="scientific">Metaplanococcus flavidus</name>
    <dbReference type="NCBI Taxonomy" id="569883"/>
    <lineage>
        <taxon>Bacteria</taxon>
        <taxon>Bacillati</taxon>
        <taxon>Bacillota</taxon>
        <taxon>Bacilli</taxon>
        <taxon>Bacillales</taxon>
        <taxon>Caryophanaceae</taxon>
        <taxon>Metaplanococcus</taxon>
    </lineage>
</organism>
<dbReference type="Proteomes" id="UP001597109">
    <property type="component" value="Unassembled WGS sequence"/>
</dbReference>
<dbReference type="InterPro" id="IPR025889">
    <property type="entry name" value="GSP17M-like_dom"/>
</dbReference>
<dbReference type="EMBL" id="JBHTKI010000007">
    <property type="protein sequence ID" value="MFD1030574.1"/>
    <property type="molecule type" value="Genomic_DNA"/>
</dbReference>
<dbReference type="InterPro" id="IPR019060">
    <property type="entry name" value="DUF2382"/>
</dbReference>